<dbReference type="EMBL" id="JAPWDV010000002">
    <property type="protein sequence ID" value="KAJ6220236.1"/>
    <property type="molecule type" value="Genomic_DNA"/>
</dbReference>
<accession>A0A9Q0RN00</accession>
<dbReference type="AlphaFoldDB" id="A0A9Q0RN00"/>
<proteinExistence type="predicted"/>
<name>A0A9Q0RN00_BLOTA</name>
<reference evidence="1" key="1">
    <citation type="submission" date="2022-12" db="EMBL/GenBank/DDBJ databases">
        <title>Genome assemblies of Blomia tropicalis.</title>
        <authorList>
            <person name="Cui Y."/>
        </authorList>
    </citation>
    <scope>NUCLEOTIDE SEQUENCE</scope>
    <source>
        <tissue evidence="1">Adult mites</tissue>
    </source>
</reference>
<protein>
    <submittedName>
        <fullName evidence="1">Uncharacterized protein</fullName>
    </submittedName>
</protein>
<evidence type="ECO:0000313" key="1">
    <source>
        <dbReference type="EMBL" id="KAJ6220236.1"/>
    </source>
</evidence>
<organism evidence="1 2">
    <name type="scientific">Blomia tropicalis</name>
    <name type="common">Mite</name>
    <dbReference type="NCBI Taxonomy" id="40697"/>
    <lineage>
        <taxon>Eukaryota</taxon>
        <taxon>Metazoa</taxon>
        <taxon>Ecdysozoa</taxon>
        <taxon>Arthropoda</taxon>
        <taxon>Chelicerata</taxon>
        <taxon>Arachnida</taxon>
        <taxon>Acari</taxon>
        <taxon>Acariformes</taxon>
        <taxon>Sarcoptiformes</taxon>
        <taxon>Astigmata</taxon>
        <taxon>Glycyphagoidea</taxon>
        <taxon>Echimyopodidae</taxon>
        <taxon>Blomia</taxon>
    </lineage>
</organism>
<sequence length="243" mass="28481">MHLIIYIFRSLLILGSLRIGAFTIIDFDNKFSKVAPVLWKEADYGIKSEKRSPDTLIVTYLNDPCFLFENSSKLYLKVCKNQYNKLINDIITRNCKLKIEDTVKNHQQQMSQKSRSVLKEENLIIVGSLLVGLETFETTKRMKGNYQTKIEHNKSFEPKNLPLQQMINATISLANDELEMYGIFKLLYERMMETTTKMERFFQKYHNNQDISKEFKQLFGDLIICEKDGDCPIKFAITKGFYH</sequence>
<keyword evidence="2" id="KW-1185">Reference proteome</keyword>
<evidence type="ECO:0000313" key="2">
    <source>
        <dbReference type="Proteomes" id="UP001142055"/>
    </source>
</evidence>
<dbReference type="Proteomes" id="UP001142055">
    <property type="component" value="Chromosome 2"/>
</dbReference>
<comment type="caution">
    <text evidence="1">The sequence shown here is derived from an EMBL/GenBank/DDBJ whole genome shotgun (WGS) entry which is preliminary data.</text>
</comment>
<gene>
    <name evidence="1" type="ORF">RDWZM_006048</name>
</gene>